<organism evidence="1 2">
    <name type="scientific">Luteimonas vadosa</name>
    <dbReference type="NCBI Taxonomy" id="1165507"/>
    <lineage>
        <taxon>Bacteria</taxon>
        <taxon>Pseudomonadati</taxon>
        <taxon>Pseudomonadota</taxon>
        <taxon>Gammaproteobacteria</taxon>
        <taxon>Lysobacterales</taxon>
        <taxon>Lysobacteraceae</taxon>
        <taxon>Luteimonas</taxon>
    </lineage>
</organism>
<sequence>MRVRLERIVRRQLLAPKPQSDRITGNHQEYDDAAVNSGNVNCTVQVASGIPNHQAQNGGEQ</sequence>
<gene>
    <name evidence="1" type="ORF">GCM10023332_24360</name>
</gene>
<evidence type="ECO:0000313" key="2">
    <source>
        <dbReference type="Proteomes" id="UP001501323"/>
    </source>
</evidence>
<protein>
    <submittedName>
        <fullName evidence="1">Uncharacterized protein</fullName>
    </submittedName>
</protein>
<name>A0ABP9E897_9GAMM</name>
<accession>A0ABP9E897</accession>
<dbReference type="Proteomes" id="UP001501323">
    <property type="component" value="Unassembled WGS sequence"/>
</dbReference>
<evidence type="ECO:0000313" key="1">
    <source>
        <dbReference type="EMBL" id="GAA4871041.1"/>
    </source>
</evidence>
<dbReference type="EMBL" id="BAABJY010000007">
    <property type="protein sequence ID" value="GAA4871041.1"/>
    <property type="molecule type" value="Genomic_DNA"/>
</dbReference>
<comment type="caution">
    <text evidence="1">The sequence shown here is derived from an EMBL/GenBank/DDBJ whole genome shotgun (WGS) entry which is preliminary data.</text>
</comment>
<reference evidence="2" key="1">
    <citation type="journal article" date="2019" name="Int. J. Syst. Evol. Microbiol.">
        <title>The Global Catalogue of Microorganisms (GCM) 10K type strain sequencing project: providing services to taxonomists for standard genome sequencing and annotation.</title>
        <authorList>
            <consortium name="The Broad Institute Genomics Platform"/>
            <consortium name="The Broad Institute Genome Sequencing Center for Infectious Disease"/>
            <person name="Wu L."/>
            <person name="Ma J."/>
        </authorList>
    </citation>
    <scope>NUCLEOTIDE SEQUENCE [LARGE SCALE GENOMIC DNA]</scope>
    <source>
        <strain evidence="2">JCM 18392</strain>
    </source>
</reference>
<proteinExistence type="predicted"/>
<keyword evidence="2" id="KW-1185">Reference proteome</keyword>